<protein>
    <recommendedName>
        <fullName evidence="3">Alpha/beta hydrolase family protein</fullName>
    </recommendedName>
</protein>
<keyword evidence="2" id="KW-1185">Reference proteome</keyword>
<dbReference type="Proteomes" id="UP000320390">
    <property type="component" value="Chromosome"/>
</dbReference>
<organism evidence="1 2">
    <name type="scientific">Saltatorellus ferox</name>
    <dbReference type="NCBI Taxonomy" id="2528018"/>
    <lineage>
        <taxon>Bacteria</taxon>
        <taxon>Pseudomonadati</taxon>
        <taxon>Planctomycetota</taxon>
        <taxon>Planctomycetia</taxon>
        <taxon>Planctomycetia incertae sedis</taxon>
        <taxon>Saltatorellus</taxon>
    </lineage>
</organism>
<evidence type="ECO:0008006" key="3">
    <source>
        <dbReference type="Google" id="ProtNLM"/>
    </source>
</evidence>
<evidence type="ECO:0000313" key="2">
    <source>
        <dbReference type="Proteomes" id="UP000320390"/>
    </source>
</evidence>
<dbReference type="AlphaFoldDB" id="A0A518ENL3"/>
<dbReference type="EMBL" id="CP036434">
    <property type="protein sequence ID" value="QDV05670.1"/>
    <property type="molecule type" value="Genomic_DNA"/>
</dbReference>
<proteinExistence type="predicted"/>
<evidence type="ECO:0000313" key="1">
    <source>
        <dbReference type="EMBL" id="QDV05670.1"/>
    </source>
</evidence>
<sequence>MIELPPTILDRREEFARRFRALSHGALLSPSASGPLRAVEIPGPDDFVRSSEVASPERAATQPATRHTTLIVPGLLGDSFRSLVAPFLCAREWLNEEGYDVRVVWLNGRRGAAFNGDLLRRRVREVSEEVGGPLNLIGYSKGAADAVYMLGKYGDCDGAVRSLISLAGVVQGTPLAESTSRLAKLALRYLPLPGLGFGDGLALRDLSREHLASWWAGRALPHSIRYASVLAVPEPERVSRVLQPGWRRLSEVDPRNDSQVLAPDSLLPGSELLAIINADHWAAALPIQERMPWVAKHFVTRNDFPRHALLRSMIDHVSDL</sequence>
<gene>
    <name evidence="1" type="ORF">Poly30_11690</name>
</gene>
<dbReference type="Gene3D" id="3.40.50.1820">
    <property type="entry name" value="alpha/beta hydrolase"/>
    <property type="match status" value="1"/>
</dbReference>
<dbReference type="InterPro" id="IPR029058">
    <property type="entry name" value="AB_hydrolase_fold"/>
</dbReference>
<accession>A0A518ENL3</accession>
<dbReference type="SUPFAM" id="SSF53474">
    <property type="entry name" value="alpha/beta-Hydrolases"/>
    <property type="match status" value="1"/>
</dbReference>
<dbReference type="OrthoDB" id="8957517at2"/>
<dbReference type="RefSeq" id="WP_145195167.1">
    <property type="nucleotide sequence ID" value="NZ_CP036434.1"/>
</dbReference>
<name>A0A518ENL3_9BACT</name>
<reference evidence="1 2" key="1">
    <citation type="submission" date="2019-02" db="EMBL/GenBank/DDBJ databases">
        <title>Deep-cultivation of Planctomycetes and their phenomic and genomic characterization uncovers novel biology.</title>
        <authorList>
            <person name="Wiegand S."/>
            <person name="Jogler M."/>
            <person name="Boedeker C."/>
            <person name="Pinto D."/>
            <person name="Vollmers J."/>
            <person name="Rivas-Marin E."/>
            <person name="Kohn T."/>
            <person name="Peeters S.H."/>
            <person name="Heuer A."/>
            <person name="Rast P."/>
            <person name="Oberbeckmann S."/>
            <person name="Bunk B."/>
            <person name="Jeske O."/>
            <person name="Meyerdierks A."/>
            <person name="Storesund J.E."/>
            <person name="Kallscheuer N."/>
            <person name="Luecker S."/>
            <person name="Lage O.M."/>
            <person name="Pohl T."/>
            <person name="Merkel B.J."/>
            <person name="Hornburger P."/>
            <person name="Mueller R.-W."/>
            <person name="Bruemmer F."/>
            <person name="Labrenz M."/>
            <person name="Spormann A.M."/>
            <person name="Op den Camp H."/>
            <person name="Overmann J."/>
            <person name="Amann R."/>
            <person name="Jetten M.S.M."/>
            <person name="Mascher T."/>
            <person name="Medema M.H."/>
            <person name="Devos D.P."/>
            <person name="Kaster A.-K."/>
            <person name="Ovreas L."/>
            <person name="Rohde M."/>
            <person name="Galperin M.Y."/>
            <person name="Jogler C."/>
        </authorList>
    </citation>
    <scope>NUCLEOTIDE SEQUENCE [LARGE SCALE GENOMIC DNA]</scope>
    <source>
        <strain evidence="1 2">Poly30</strain>
    </source>
</reference>